<dbReference type="PANTHER" id="PTHR46797">
    <property type="entry name" value="HTH-TYPE TRANSCRIPTIONAL REGULATOR"/>
    <property type="match status" value="1"/>
</dbReference>
<dbReference type="InterPro" id="IPR013096">
    <property type="entry name" value="Cupin_2"/>
</dbReference>
<dbReference type="Gene3D" id="2.60.120.10">
    <property type="entry name" value="Jelly Rolls"/>
    <property type="match status" value="1"/>
</dbReference>
<evidence type="ECO:0000313" key="3">
    <source>
        <dbReference type="EMBL" id="KGJ86634.1"/>
    </source>
</evidence>
<dbReference type="InterPro" id="IPR050807">
    <property type="entry name" value="TransReg_Diox_bact_type"/>
</dbReference>
<sequence length="179" mass="19618">MTNPISEGIKRLRAQHKLTQTKLADMADIPRATLANMESEQSNPSITLVVKVAQALGVSVDDLISRQSAHVTEVSRKDMPVTQLDNGRFSSTRTSPISTQKLQINDIKMKPNCYSKGVPHPEGSHELFLCLEGSACVEVQGEEYVVEAGNLIYFHGHLPHCYGNKSTKQVNAVAVVFMA</sequence>
<dbReference type="Pfam" id="PF07883">
    <property type="entry name" value="Cupin_2"/>
    <property type="match status" value="1"/>
</dbReference>
<dbReference type="Gene3D" id="1.10.260.40">
    <property type="entry name" value="lambda repressor-like DNA-binding domains"/>
    <property type="match status" value="1"/>
</dbReference>
<organism evidence="3 4">
    <name type="scientific">Colwellia psychrerythraea</name>
    <name type="common">Vibrio psychroerythus</name>
    <dbReference type="NCBI Taxonomy" id="28229"/>
    <lineage>
        <taxon>Bacteria</taxon>
        <taxon>Pseudomonadati</taxon>
        <taxon>Pseudomonadota</taxon>
        <taxon>Gammaproteobacteria</taxon>
        <taxon>Alteromonadales</taxon>
        <taxon>Colwelliaceae</taxon>
        <taxon>Colwellia</taxon>
    </lineage>
</organism>
<dbReference type="PATRIC" id="fig|28229.4.peg.4301"/>
<evidence type="ECO:0000313" key="4">
    <source>
        <dbReference type="Proteomes" id="UP000029843"/>
    </source>
</evidence>
<dbReference type="RefSeq" id="WP_033095864.1">
    <property type="nucleotide sequence ID" value="NZ_JQED01000056.1"/>
</dbReference>
<reference evidence="3 4" key="1">
    <citation type="submission" date="2014-08" db="EMBL/GenBank/DDBJ databases">
        <title>Genomic and Phenotypic Diversity of Colwellia psychrerythraea strains from Disparate Marine Basins.</title>
        <authorList>
            <person name="Techtmann S.M."/>
            <person name="Stelling S.C."/>
            <person name="Utturkar S.M."/>
            <person name="Alshibli N."/>
            <person name="Harris A."/>
            <person name="Brown S.D."/>
            <person name="Hazen T.C."/>
        </authorList>
    </citation>
    <scope>NUCLEOTIDE SEQUENCE [LARGE SCALE GENOMIC DNA]</scope>
    <source>
        <strain evidence="3 4">ND2E</strain>
    </source>
</reference>
<dbReference type="Pfam" id="PF01381">
    <property type="entry name" value="HTH_3"/>
    <property type="match status" value="1"/>
</dbReference>
<accession>A0A099K7A0</accession>
<dbReference type="Proteomes" id="UP000029843">
    <property type="component" value="Unassembled WGS sequence"/>
</dbReference>
<proteinExistence type="predicted"/>
<keyword evidence="1" id="KW-0238">DNA-binding</keyword>
<dbReference type="PANTHER" id="PTHR46797:SF1">
    <property type="entry name" value="METHYLPHOSPHONATE SYNTHASE"/>
    <property type="match status" value="1"/>
</dbReference>
<dbReference type="PROSITE" id="PS50943">
    <property type="entry name" value="HTH_CROC1"/>
    <property type="match status" value="1"/>
</dbReference>
<dbReference type="SMART" id="SM00530">
    <property type="entry name" value="HTH_XRE"/>
    <property type="match status" value="1"/>
</dbReference>
<dbReference type="AlphaFoldDB" id="A0A099K7A0"/>
<feature type="domain" description="HTH cro/C1-type" evidence="2">
    <location>
        <begin position="9"/>
        <end position="63"/>
    </location>
</feature>
<dbReference type="SUPFAM" id="SSF47413">
    <property type="entry name" value="lambda repressor-like DNA-binding domains"/>
    <property type="match status" value="1"/>
</dbReference>
<evidence type="ECO:0000256" key="1">
    <source>
        <dbReference type="ARBA" id="ARBA00023125"/>
    </source>
</evidence>
<dbReference type="GO" id="GO:0003677">
    <property type="term" value="F:DNA binding"/>
    <property type="evidence" value="ECO:0007669"/>
    <property type="project" value="UniProtKB-KW"/>
</dbReference>
<protein>
    <submittedName>
        <fullName evidence="3">Transcriptional regulator, XRE family with cupin 2 sensor</fullName>
    </submittedName>
</protein>
<gene>
    <name evidence="3" type="ORF">ND2E_0806</name>
</gene>
<comment type="caution">
    <text evidence="3">The sequence shown here is derived from an EMBL/GenBank/DDBJ whole genome shotgun (WGS) entry which is preliminary data.</text>
</comment>
<dbReference type="InterPro" id="IPR014710">
    <property type="entry name" value="RmlC-like_jellyroll"/>
</dbReference>
<dbReference type="OrthoDB" id="3034420at2"/>
<evidence type="ECO:0000259" key="2">
    <source>
        <dbReference type="PROSITE" id="PS50943"/>
    </source>
</evidence>
<name>A0A099K7A0_COLPS</name>
<dbReference type="InterPro" id="IPR001387">
    <property type="entry name" value="Cro/C1-type_HTH"/>
</dbReference>
<dbReference type="CDD" id="cd00093">
    <property type="entry name" value="HTH_XRE"/>
    <property type="match status" value="1"/>
</dbReference>
<dbReference type="SUPFAM" id="SSF51182">
    <property type="entry name" value="RmlC-like cupins"/>
    <property type="match status" value="1"/>
</dbReference>
<dbReference type="InterPro" id="IPR011051">
    <property type="entry name" value="RmlC_Cupin_sf"/>
</dbReference>
<dbReference type="GO" id="GO:0005829">
    <property type="term" value="C:cytosol"/>
    <property type="evidence" value="ECO:0007669"/>
    <property type="project" value="TreeGrafter"/>
</dbReference>
<dbReference type="GO" id="GO:0003700">
    <property type="term" value="F:DNA-binding transcription factor activity"/>
    <property type="evidence" value="ECO:0007669"/>
    <property type="project" value="TreeGrafter"/>
</dbReference>
<dbReference type="InterPro" id="IPR010982">
    <property type="entry name" value="Lambda_DNA-bd_dom_sf"/>
</dbReference>
<dbReference type="EMBL" id="JQED01000056">
    <property type="protein sequence ID" value="KGJ86634.1"/>
    <property type="molecule type" value="Genomic_DNA"/>
</dbReference>
<dbReference type="CDD" id="cd02209">
    <property type="entry name" value="cupin_XRE_C"/>
    <property type="match status" value="1"/>
</dbReference>